<sequence length="158" mass="18583">MSNKKSKYPDLQVDLRGMYLCRTLSYRGAEFNIVEAPLEAEMMEMYALTAEFWAKLQLEWMTTSAYVTSYKPSTNQLWRLFWASHQVYIFGIFLKREEIEKQKAHEQFMRLQKQGKTEQARKDLDILYYSWSPAMTISSICIIILSMLSSSTTKNNDS</sequence>
<dbReference type="Gene3D" id="3.10.110.10">
    <property type="entry name" value="Ubiquitin Conjugating Enzyme"/>
    <property type="match status" value="1"/>
</dbReference>
<evidence type="ECO:0000259" key="2">
    <source>
        <dbReference type="Pfam" id="PF10252"/>
    </source>
</evidence>
<dbReference type="InterPro" id="IPR039187">
    <property type="entry name" value="SNO_AAA"/>
</dbReference>
<dbReference type="InterPro" id="IPR026741">
    <property type="entry name" value="SNO"/>
</dbReference>
<dbReference type="AlphaFoldDB" id="A0A9I9EL86"/>
<evidence type="ECO:0000313" key="4">
    <source>
        <dbReference type="EnsemblPlants" id="MELO3C035414.2.1"/>
    </source>
</evidence>
<evidence type="ECO:0000256" key="1">
    <source>
        <dbReference type="SAM" id="Phobius"/>
    </source>
</evidence>
<dbReference type="GO" id="GO:0005634">
    <property type="term" value="C:nucleus"/>
    <property type="evidence" value="ECO:0007669"/>
    <property type="project" value="TreeGrafter"/>
</dbReference>
<dbReference type="PANTHER" id="PTHR12706:SF13">
    <property type="entry name" value="PROTEIN FORGETTER 1"/>
    <property type="match status" value="1"/>
</dbReference>
<protein>
    <submittedName>
        <fullName evidence="4">Uncharacterized protein</fullName>
    </submittedName>
</protein>
<dbReference type="Pfam" id="PF10252">
    <property type="entry name" value="PP28"/>
    <property type="match status" value="1"/>
</dbReference>
<dbReference type="Gramene" id="MELO3C035414.2.1">
    <property type="protein sequence ID" value="MELO3C035414.2.1"/>
    <property type="gene ID" value="MELO3C035414.2"/>
</dbReference>
<keyword evidence="1" id="KW-1133">Transmembrane helix</keyword>
<keyword evidence="1" id="KW-0472">Membrane</keyword>
<name>A0A9I9EL86_CUCME</name>
<feature type="transmembrane region" description="Helical" evidence="1">
    <location>
        <begin position="126"/>
        <end position="148"/>
    </location>
</feature>
<organism evidence="4">
    <name type="scientific">Cucumis melo</name>
    <name type="common">Muskmelon</name>
    <dbReference type="NCBI Taxonomy" id="3656"/>
    <lineage>
        <taxon>Eukaryota</taxon>
        <taxon>Viridiplantae</taxon>
        <taxon>Streptophyta</taxon>
        <taxon>Embryophyta</taxon>
        <taxon>Tracheophyta</taxon>
        <taxon>Spermatophyta</taxon>
        <taxon>Magnoliopsida</taxon>
        <taxon>eudicotyledons</taxon>
        <taxon>Gunneridae</taxon>
        <taxon>Pentapetalae</taxon>
        <taxon>rosids</taxon>
        <taxon>fabids</taxon>
        <taxon>Cucurbitales</taxon>
        <taxon>Cucurbitaceae</taxon>
        <taxon>Benincaseae</taxon>
        <taxon>Cucumis</taxon>
    </lineage>
</organism>
<keyword evidence="1" id="KW-0812">Transmembrane</keyword>
<dbReference type="GO" id="GO:0042393">
    <property type="term" value="F:histone binding"/>
    <property type="evidence" value="ECO:0007669"/>
    <property type="project" value="TreeGrafter"/>
</dbReference>
<dbReference type="PANTHER" id="PTHR12706">
    <property type="entry name" value="STRAWBERRY NOTCH-RELATED"/>
    <property type="match status" value="1"/>
</dbReference>
<feature type="domain" description="Strawberry notch AAA" evidence="3">
    <location>
        <begin position="14"/>
        <end position="46"/>
    </location>
</feature>
<dbReference type="InterPro" id="IPR019380">
    <property type="entry name" value="Casein_kinase_sb_PP28"/>
</dbReference>
<feature type="domain" description="Casein kinase substrate phosphoprotein PP28" evidence="2">
    <location>
        <begin position="96"/>
        <end position="127"/>
    </location>
</feature>
<reference evidence="4" key="1">
    <citation type="submission" date="2023-03" db="UniProtKB">
        <authorList>
            <consortium name="EnsemblPlants"/>
        </authorList>
    </citation>
    <scope>IDENTIFICATION</scope>
</reference>
<dbReference type="EnsemblPlants" id="MELO3C035414.2.1">
    <property type="protein sequence ID" value="MELO3C035414.2.1"/>
    <property type="gene ID" value="MELO3C035414.2"/>
</dbReference>
<dbReference type="Pfam" id="PF13872">
    <property type="entry name" value="AAA_34"/>
    <property type="match status" value="1"/>
</dbReference>
<dbReference type="InterPro" id="IPR016135">
    <property type="entry name" value="UBQ-conjugating_enzyme/RWD"/>
</dbReference>
<dbReference type="SUPFAM" id="SSF54495">
    <property type="entry name" value="UBC-like"/>
    <property type="match status" value="1"/>
</dbReference>
<dbReference type="GO" id="GO:0031490">
    <property type="term" value="F:chromatin DNA binding"/>
    <property type="evidence" value="ECO:0007669"/>
    <property type="project" value="TreeGrafter"/>
</dbReference>
<evidence type="ECO:0000259" key="3">
    <source>
        <dbReference type="Pfam" id="PF13872"/>
    </source>
</evidence>
<proteinExistence type="predicted"/>
<dbReference type="GO" id="GO:0006355">
    <property type="term" value="P:regulation of DNA-templated transcription"/>
    <property type="evidence" value="ECO:0007669"/>
    <property type="project" value="InterPro"/>
</dbReference>
<accession>A0A9I9EL86</accession>